<proteinExistence type="predicted"/>
<feature type="transmembrane region" description="Helical" evidence="2">
    <location>
        <begin position="49"/>
        <end position="67"/>
    </location>
</feature>
<sequence>MILRYARACHYLALRIKVDKPYPTFFTIIYTLHPFSFLLPIHFSFSLSTLFFFFSLFLLLLFSKHVIMKEDCKRKRESHDLSELATHPVDSPGSKIPRVESESDPDVNSDESHLIRVDSSESGHDPVLGSEDQLQDDIFSIFDDSDNVPERDSVLGLDSVIKSFEDEINAPSLDSGDPNRFSESGELQANLGYLLEASDDELGLPPTVAQEEVPGRVGSEGMDLTGFMGFEDDVFGFGTGFVAECDGGNGGFVTADGLFDYAEPAADALWRSESLQAM</sequence>
<feature type="transmembrane region" description="Helical" evidence="2">
    <location>
        <begin position="21"/>
        <end position="43"/>
    </location>
</feature>
<keyword evidence="2" id="KW-0812">Transmembrane</keyword>
<protein>
    <submittedName>
        <fullName evidence="3">Uncharacterized protein</fullName>
    </submittedName>
</protein>
<dbReference type="Proteomes" id="UP001359559">
    <property type="component" value="Unassembled WGS sequence"/>
</dbReference>
<comment type="caution">
    <text evidence="3">The sequence shown here is derived from an EMBL/GenBank/DDBJ whole genome shotgun (WGS) entry which is preliminary data.</text>
</comment>
<evidence type="ECO:0000313" key="4">
    <source>
        <dbReference type="Proteomes" id="UP001359559"/>
    </source>
</evidence>
<dbReference type="AlphaFoldDB" id="A0AAN9F7T2"/>
<name>A0AAN9F7T2_CLITE</name>
<evidence type="ECO:0000256" key="2">
    <source>
        <dbReference type="SAM" id="Phobius"/>
    </source>
</evidence>
<gene>
    <name evidence="3" type="ORF">RJT34_27002</name>
</gene>
<keyword evidence="2" id="KW-1133">Transmembrane helix</keyword>
<dbReference type="PANTHER" id="PTHR34539">
    <property type="entry name" value="T6J4.11 PROTEIN"/>
    <property type="match status" value="1"/>
</dbReference>
<feature type="region of interest" description="Disordered" evidence="1">
    <location>
        <begin position="79"/>
        <end position="111"/>
    </location>
</feature>
<keyword evidence="4" id="KW-1185">Reference proteome</keyword>
<reference evidence="3 4" key="1">
    <citation type="submission" date="2024-01" db="EMBL/GenBank/DDBJ databases">
        <title>The genomes of 5 underutilized Papilionoideae crops provide insights into root nodulation and disease resistance.</title>
        <authorList>
            <person name="Yuan L."/>
        </authorList>
    </citation>
    <scope>NUCLEOTIDE SEQUENCE [LARGE SCALE GENOMIC DNA]</scope>
    <source>
        <strain evidence="3">LY-2023</strain>
        <tissue evidence="3">Leaf</tissue>
    </source>
</reference>
<dbReference type="PANTHER" id="PTHR34539:SF4">
    <property type="match status" value="1"/>
</dbReference>
<dbReference type="EMBL" id="JAYKXN010000007">
    <property type="protein sequence ID" value="KAK7271259.1"/>
    <property type="molecule type" value="Genomic_DNA"/>
</dbReference>
<keyword evidence="2" id="KW-0472">Membrane</keyword>
<accession>A0AAN9F7T2</accession>
<organism evidence="3 4">
    <name type="scientific">Clitoria ternatea</name>
    <name type="common">Butterfly pea</name>
    <dbReference type="NCBI Taxonomy" id="43366"/>
    <lineage>
        <taxon>Eukaryota</taxon>
        <taxon>Viridiplantae</taxon>
        <taxon>Streptophyta</taxon>
        <taxon>Embryophyta</taxon>
        <taxon>Tracheophyta</taxon>
        <taxon>Spermatophyta</taxon>
        <taxon>Magnoliopsida</taxon>
        <taxon>eudicotyledons</taxon>
        <taxon>Gunneridae</taxon>
        <taxon>Pentapetalae</taxon>
        <taxon>rosids</taxon>
        <taxon>fabids</taxon>
        <taxon>Fabales</taxon>
        <taxon>Fabaceae</taxon>
        <taxon>Papilionoideae</taxon>
        <taxon>50 kb inversion clade</taxon>
        <taxon>NPAAA clade</taxon>
        <taxon>indigoferoid/millettioid clade</taxon>
        <taxon>Phaseoleae</taxon>
        <taxon>Clitoria</taxon>
    </lineage>
</organism>
<evidence type="ECO:0000256" key="1">
    <source>
        <dbReference type="SAM" id="MobiDB-lite"/>
    </source>
</evidence>
<evidence type="ECO:0000313" key="3">
    <source>
        <dbReference type="EMBL" id="KAK7271259.1"/>
    </source>
</evidence>